<evidence type="ECO:0000313" key="10">
    <source>
        <dbReference type="Proteomes" id="UP000005561"/>
    </source>
</evidence>
<keyword evidence="3" id="KW-0808">Transferase</keyword>
<dbReference type="AlphaFoldDB" id="C6LDI7"/>
<evidence type="ECO:0000313" key="9">
    <source>
        <dbReference type="EMBL" id="EET61421.1"/>
    </source>
</evidence>
<feature type="transmembrane region" description="Helical" evidence="7">
    <location>
        <begin position="281"/>
        <end position="303"/>
    </location>
</feature>
<evidence type="ECO:0000256" key="7">
    <source>
        <dbReference type="SAM" id="Phobius"/>
    </source>
</evidence>
<dbReference type="PANTHER" id="PTHR30576:SF10">
    <property type="entry name" value="SLL5057 PROTEIN"/>
    <property type="match status" value="1"/>
</dbReference>
<dbReference type="InterPro" id="IPR003362">
    <property type="entry name" value="Bact_transf"/>
</dbReference>
<feature type="transmembrane region" description="Helical" evidence="7">
    <location>
        <begin position="12"/>
        <end position="33"/>
    </location>
</feature>
<dbReference type="PANTHER" id="PTHR30576">
    <property type="entry name" value="COLANIC BIOSYNTHESIS UDP-GLUCOSE LIPID CARRIER TRANSFERASE"/>
    <property type="match status" value="1"/>
</dbReference>
<proteinExistence type="inferred from homology"/>
<keyword evidence="10" id="KW-1185">Reference proteome</keyword>
<dbReference type="Proteomes" id="UP000005561">
    <property type="component" value="Unassembled WGS sequence"/>
</dbReference>
<dbReference type="GO" id="GO:0016780">
    <property type="term" value="F:phosphotransferase activity, for other substituted phosphate groups"/>
    <property type="evidence" value="ECO:0007669"/>
    <property type="project" value="TreeGrafter"/>
</dbReference>
<accession>C6LDI7</accession>
<dbReference type="Pfam" id="PF02397">
    <property type="entry name" value="Bac_transf"/>
    <property type="match status" value="1"/>
</dbReference>
<feature type="domain" description="Bacterial sugar transferase" evidence="8">
    <location>
        <begin position="276"/>
        <end position="467"/>
    </location>
</feature>
<dbReference type="InterPro" id="IPR017475">
    <property type="entry name" value="EPS_sugar_tfrase"/>
</dbReference>
<keyword evidence="5 7" id="KW-1133">Transmembrane helix</keyword>
<keyword evidence="4 7" id="KW-0812">Transmembrane</keyword>
<evidence type="ECO:0000256" key="1">
    <source>
        <dbReference type="ARBA" id="ARBA00004141"/>
    </source>
</evidence>
<dbReference type="GO" id="GO:0016020">
    <property type="term" value="C:membrane"/>
    <property type="evidence" value="ECO:0007669"/>
    <property type="project" value="UniProtKB-SubCell"/>
</dbReference>
<evidence type="ECO:0000256" key="4">
    <source>
        <dbReference type="ARBA" id="ARBA00022692"/>
    </source>
</evidence>
<dbReference type="STRING" id="168384.SAMN05660368_01543"/>
<evidence type="ECO:0000256" key="5">
    <source>
        <dbReference type="ARBA" id="ARBA00022989"/>
    </source>
</evidence>
<dbReference type="OrthoDB" id="9808602at2"/>
<comment type="subcellular location">
    <subcellularLocation>
        <location evidence="1">Membrane</location>
        <topology evidence="1">Multi-pass membrane protein</topology>
    </subcellularLocation>
</comment>
<feature type="transmembrane region" description="Helical" evidence="7">
    <location>
        <begin position="78"/>
        <end position="99"/>
    </location>
</feature>
<protein>
    <submittedName>
        <fullName evidence="9">Exopolysaccharide biosynthesis polyprenyl glycosylphosphotransferase</fullName>
    </submittedName>
</protein>
<comment type="similarity">
    <text evidence="2">Belongs to the bacterial sugar transferase family.</text>
</comment>
<evidence type="ECO:0000256" key="6">
    <source>
        <dbReference type="ARBA" id="ARBA00023136"/>
    </source>
</evidence>
<evidence type="ECO:0000256" key="3">
    <source>
        <dbReference type="ARBA" id="ARBA00022679"/>
    </source>
</evidence>
<dbReference type="EMBL" id="ACCL02000006">
    <property type="protein sequence ID" value="EET61421.1"/>
    <property type="molecule type" value="Genomic_DNA"/>
</dbReference>
<gene>
    <name evidence="9" type="ORF">BRYFOR_06596</name>
</gene>
<comment type="caution">
    <text evidence="9">The sequence shown here is derived from an EMBL/GenBank/DDBJ whole genome shotgun (WGS) entry which is preliminary data.</text>
</comment>
<dbReference type="RefSeq" id="WP_006861390.1">
    <property type="nucleotide sequence ID" value="NZ_ACCL02000006.1"/>
</dbReference>
<sequence>MYKKSTSEWLKHWDFMMVDVVCMEAAFAIAYLARNGTWEIHCDMYKIMVGYICMASLCAGFFTENYRDVLHRGYWKEFKAAALHVFAAEISLFLYMFILKASFRAFRAALMLFSCTAVLFVYAGRLLLKKWRKSHPRAVKGKRSVMLLCEESNYQTLAGDFLGDPFSEFRVACIALIHSSENKKGSFRGIPVIIGEKAALSYILSDWIDEVFISLSGKRSVSEDFAGQCRLMGVTLHTSLAKTADLAAGQFVEEIEGYTVLSDSVSIATPVQIFLKRCLDIAGGIVGCLITGILFLVMGPAIYVKSPGPVFFRQERVGKNGRRFYMYKFRSMYMDAEERKQEFMEKNNIKDGRMFKLHNDPRIIKGVGKFIREYSIDEFPQFWNVLKGDMSLVGTRPPTVDEWEKYEAKHRGRLAIRPGITGMWQVHGRSDITDFNEVVRLDKEYIARWSIGLDFKILFQTIGVVLKKKGAS</sequence>
<evidence type="ECO:0000256" key="2">
    <source>
        <dbReference type="ARBA" id="ARBA00006464"/>
    </source>
</evidence>
<reference evidence="9" key="1">
    <citation type="submission" date="2009-07" db="EMBL/GenBank/DDBJ databases">
        <authorList>
            <person name="Weinstock G."/>
            <person name="Sodergren E."/>
            <person name="Clifton S."/>
            <person name="Fulton L."/>
            <person name="Fulton B."/>
            <person name="Courtney L."/>
            <person name="Fronick C."/>
            <person name="Harrison M."/>
            <person name="Strong C."/>
            <person name="Farmer C."/>
            <person name="Delahaunty K."/>
            <person name="Markovic C."/>
            <person name="Hall O."/>
            <person name="Minx P."/>
            <person name="Tomlinson C."/>
            <person name="Mitreva M."/>
            <person name="Nelson J."/>
            <person name="Hou S."/>
            <person name="Wollam A."/>
            <person name="Pepin K.H."/>
            <person name="Johnson M."/>
            <person name="Bhonagiri V."/>
            <person name="Nash W.E."/>
            <person name="Warren W."/>
            <person name="Chinwalla A."/>
            <person name="Mardis E.R."/>
            <person name="Wilson R.K."/>
        </authorList>
    </citation>
    <scope>NUCLEOTIDE SEQUENCE [LARGE SCALE GENOMIC DNA]</scope>
    <source>
        <strain evidence="9">DSM 14469</strain>
    </source>
</reference>
<dbReference type="eggNOG" id="COG2148">
    <property type="taxonomic scope" value="Bacteria"/>
</dbReference>
<dbReference type="NCBIfam" id="TIGR03025">
    <property type="entry name" value="EPS_sugtrans"/>
    <property type="match status" value="1"/>
</dbReference>
<feature type="transmembrane region" description="Helical" evidence="7">
    <location>
        <begin position="105"/>
        <end position="128"/>
    </location>
</feature>
<keyword evidence="6 7" id="KW-0472">Membrane</keyword>
<evidence type="ECO:0000259" key="8">
    <source>
        <dbReference type="Pfam" id="PF02397"/>
    </source>
</evidence>
<name>C6LDI7_9FIRM</name>
<organism evidence="9 10">
    <name type="scientific">Marvinbryantia formatexigens DSM 14469</name>
    <dbReference type="NCBI Taxonomy" id="478749"/>
    <lineage>
        <taxon>Bacteria</taxon>
        <taxon>Bacillati</taxon>
        <taxon>Bacillota</taxon>
        <taxon>Clostridia</taxon>
        <taxon>Lachnospirales</taxon>
        <taxon>Lachnospiraceae</taxon>
        <taxon>Marvinbryantia</taxon>
    </lineage>
</organism>